<dbReference type="RefSeq" id="WP_204601573.1">
    <property type="nucleotide sequence ID" value="NZ_JBHSED010000058.1"/>
</dbReference>
<comment type="caution">
    <text evidence="9">The sequence shown here is derived from an EMBL/GenBank/DDBJ whole genome shotgun (WGS) entry which is preliminary data.</text>
</comment>
<dbReference type="InterPro" id="IPR006103">
    <property type="entry name" value="Glyco_hydro_2_cat"/>
</dbReference>
<dbReference type="InterPro" id="IPR050347">
    <property type="entry name" value="Bact_Beta-galactosidase"/>
</dbReference>
<protein>
    <recommendedName>
        <fullName evidence="4">Beta-galactosidase</fullName>
        <ecNumber evidence="3">3.2.1.23</ecNumber>
    </recommendedName>
    <alternativeName>
        <fullName evidence="7">Lactase</fullName>
    </alternativeName>
</protein>
<evidence type="ECO:0000256" key="3">
    <source>
        <dbReference type="ARBA" id="ARBA00012756"/>
    </source>
</evidence>
<evidence type="ECO:0000259" key="8">
    <source>
        <dbReference type="SMART" id="SM01038"/>
    </source>
</evidence>
<sequence>MSALEHGVPALPDWMNLNCLERGTVAPRADLLPYADRETALARDREASPYFCLLSGSWKFHYAEAPELAPEDFHAADYADEDWSVLPVPGNWQMHGYGRPHYSSCPYPFPIDPPHVPLMNPVGCYRTTFRLKEGWTDRQTRLVFDGVDSAFHVWVNGQLVGYSQGSHNRSEFSISAYLRDGDNVLAVRVYQWCDGSYLESQDKWRLSGIFRDVYLLSLPQITIEDAGVQTKLAEDYRSAQLVAKLTISRGSESGNLPWKLRATLLDERGEAVFDRFDKLSGQAGADGGSDVTFAEGVDAPYCWTAETPYLYQLLLTIYDDRDEVQSIQAIAVGFRDVAIRDGQLFVNGTPIIIKGVNRNEFHPTLGYVTTQEAMLADIKLMKQFNINTVRLSHYPNDPRWLDLCDRFGLFAIDEADLETHGFHFIEDESYLSKHPDWREAYVQRARKMVERDKNHPSVILWSLGNESGYGPNHDAMAEWIRAADSTRPIHYERAYEAEVVDVVSTMYPSVDMLIAEGEKDDPRPYLMIEFGHAMGNSTGNQREYWDAVYSYKRLLGGLIWEWSDLGIAQRTEDGKIWYAYGGDFGDEPHSGPFCMDGLTFPDRGVKPSLLEYKKAIEPVRLEAVQPFAGRVRVHNRYHYVTLAHLTGEWRLMRDGLELERGELGRLSTPPGEKDLLNLPLSRGLLNEPGEYWVHIRFALAEASAWAPAGHEIAWADIPLTEDGLRELRSGASASAEEGKPAEAWAGATPLQAQENGRELAIAGDGFRLVFDKLQGCITSWEAGDTSLLSSGPRLNLWRAPVDNDVHLAKEWKKAGYDRLVSSVRRFTIDELGADLCRVTVELALGARGEGMAFRATLQYELDRGGELRMDVAMEALKELPSLPRFGLELRMPDRCDRLSWFGLGPHECYPDRKDSGKLGLYAGTVAEQFVPYEHPQENGNKSDVRWCTITDDKGSGLHFSGAPLFEMSARHYSAADLTEADHLHRLTRRNETIVHLDAGHSGIGNHSCGYAPTMDKYLLSPDSRRFRIALSALNGDSKHLPQ</sequence>
<dbReference type="InterPro" id="IPR008979">
    <property type="entry name" value="Galactose-bd-like_sf"/>
</dbReference>
<dbReference type="Pfam" id="PF02929">
    <property type="entry name" value="Bgal_small_N"/>
    <property type="match status" value="1"/>
</dbReference>
<accession>A0ABV8SFK7</accession>
<dbReference type="SUPFAM" id="SSF51445">
    <property type="entry name" value="(Trans)glycosidases"/>
    <property type="match status" value="1"/>
</dbReference>
<evidence type="ECO:0000256" key="7">
    <source>
        <dbReference type="ARBA" id="ARBA00032230"/>
    </source>
</evidence>
<evidence type="ECO:0000256" key="2">
    <source>
        <dbReference type="ARBA" id="ARBA00007401"/>
    </source>
</evidence>
<dbReference type="SUPFAM" id="SSF74650">
    <property type="entry name" value="Galactose mutarotase-like"/>
    <property type="match status" value="1"/>
</dbReference>
<keyword evidence="6" id="KW-0326">Glycosidase</keyword>
<comment type="similarity">
    <text evidence="2">Belongs to the glycosyl hydrolase 2 family.</text>
</comment>
<dbReference type="EMBL" id="JBHSED010000058">
    <property type="protein sequence ID" value="MFC4306364.1"/>
    <property type="molecule type" value="Genomic_DNA"/>
</dbReference>
<name>A0ABV8SFK7_9BACL</name>
<dbReference type="InterPro" id="IPR014718">
    <property type="entry name" value="GH-type_carb-bd"/>
</dbReference>
<dbReference type="SUPFAM" id="SSF49785">
    <property type="entry name" value="Galactose-binding domain-like"/>
    <property type="match status" value="1"/>
</dbReference>
<dbReference type="Pfam" id="PF00703">
    <property type="entry name" value="Glyco_hydro_2"/>
    <property type="match status" value="1"/>
</dbReference>
<gene>
    <name evidence="9" type="ORF">ACFO1S_23345</name>
</gene>
<evidence type="ECO:0000313" key="10">
    <source>
        <dbReference type="Proteomes" id="UP001595755"/>
    </source>
</evidence>
<proteinExistence type="inferred from homology"/>
<evidence type="ECO:0000256" key="6">
    <source>
        <dbReference type="ARBA" id="ARBA00023295"/>
    </source>
</evidence>
<evidence type="ECO:0000256" key="1">
    <source>
        <dbReference type="ARBA" id="ARBA00001412"/>
    </source>
</evidence>
<dbReference type="Proteomes" id="UP001595755">
    <property type="component" value="Unassembled WGS sequence"/>
</dbReference>
<dbReference type="Gene3D" id="2.60.120.260">
    <property type="entry name" value="Galactose-binding domain-like"/>
    <property type="match status" value="1"/>
</dbReference>
<dbReference type="Gene3D" id="2.70.98.10">
    <property type="match status" value="1"/>
</dbReference>
<dbReference type="Gene3D" id="3.20.20.80">
    <property type="entry name" value="Glycosidases"/>
    <property type="match status" value="1"/>
</dbReference>
<evidence type="ECO:0000313" key="9">
    <source>
        <dbReference type="EMBL" id="MFC4306364.1"/>
    </source>
</evidence>
<dbReference type="PANTHER" id="PTHR46323">
    <property type="entry name" value="BETA-GALACTOSIDASE"/>
    <property type="match status" value="1"/>
</dbReference>
<dbReference type="GO" id="GO:0016787">
    <property type="term" value="F:hydrolase activity"/>
    <property type="evidence" value="ECO:0007669"/>
    <property type="project" value="UniProtKB-KW"/>
</dbReference>
<comment type="catalytic activity">
    <reaction evidence="1">
        <text>Hydrolysis of terminal non-reducing beta-D-galactose residues in beta-D-galactosides.</text>
        <dbReference type="EC" id="3.2.1.23"/>
    </reaction>
</comment>
<dbReference type="Pfam" id="PF02836">
    <property type="entry name" value="Glyco_hydro_2_C"/>
    <property type="match status" value="1"/>
</dbReference>
<keyword evidence="5 9" id="KW-0378">Hydrolase</keyword>
<keyword evidence="10" id="KW-1185">Reference proteome</keyword>
<dbReference type="SMART" id="SM01038">
    <property type="entry name" value="Bgal_small_N"/>
    <property type="match status" value="1"/>
</dbReference>
<dbReference type="Pfam" id="PF02837">
    <property type="entry name" value="Glyco_hydro_2_N"/>
    <property type="match status" value="1"/>
</dbReference>
<dbReference type="SUPFAM" id="SSF49303">
    <property type="entry name" value="beta-Galactosidase/glucuronidase domain"/>
    <property type="match status" value="2"/>
</dbReference>
<dbReference type="Gene3D" id="2.60.40.10">
    <property type="entry name" value="Immunoglobulins"/>
    <property type="match status" value="2"/>
</dbReference>
<feature type="domain" description="Beta galactosidase small chain/" evidence="8">
    <location>
        <begin position="760"/>
        <end position="1031"/>
    </location>
</feature>
<dbReference type="InterPro" id="IPR006101">
    <property type="entry name" value="Glyco_hydro_2"/>
</dbReference>
<dbReference type="InterPro" id="IPR004199">
    <property type="entry name" value="B-gal_small/dom_5"/>
</dbReference>
<dbReference type="InterPro" id="IPR032312">
    <property type="entry name" value="LacZ_4"/>
</dbReference>
<dbReference type="InterPro" id="IPR006104">
    <property type="entry name" value="Glyco_hydro_2_N"/>
</dbReference>
<dbReference type="InterPro" id="IPR011013">
    <property type="entry name" value="Gal_mutarotase_sf_dom"/>
</dbReference>
<dbReference type="Pfam" id="PF16353">
    <property type="entry name" value="LacZ_4"/>
    <property type="match status" value="1"/>
</dbReference>
<dbReference type="InterPro" id="IPR036156">
    <property type="entry name" value="Beta-gal/glucu_dom_sf"/>
</dbReference>
<dbReference type="InterPro" id="IPR023232">
    <property type="entry name" value="Glyco_hydro_2_AS"/>
</dbReference>
<dbReference type="InterPro" id="IPR006102">
    <property type="entry name" value="Ig-like_GH2"/>
</dbReference>
<dbReference type="InterPro" id="IPR013783">
    <property type="entry name" value="Ig-like_fold"/>
</dbReference>
<evidence type="ECO:0000256" key="5">
    <source>
        <dbReference type="ARBA" id="ARBA00022801"/>
    </source>
</evidence>
<organism evidence="9 10">
    <name type="scientific">Cohnella boryungensis</name>
    <dbReference type="NCBI Taxonomy" id="768479"/>
    <lineage>
        <taxon>Bacteria</taxon>
        <taxon>Bacillati</taxon>
        <taxon>Bacillota</taxon>
        <taxon>Bacilli</taxon>
        <taxon>Bacillales</taxon>
        <taxon>Paenibacillaceae</taxon>
        <taxon>Cohnella</taxon>
    </lineage>
</organism>
<dbReference type="InterPro" id="IPR017853">
    <property type="entry name" value="GH"/>
</dbReference>
<dbReference type="PANTHER" id="PTHR46323:SF2">
    <property type="entry name" value="BETA-GALACTOSIDASE"/>
    <property type="match status" value="1"/>
</dbReference>
<dbReference type="PROSITE" id="PS00608">
    <property type="entry name" value="GLYCOSYL_HYDROL_F2_2"/>
    <property type="match status" value="1"/>
</dbReference>
<evidence type="ECO:0000256" key="4">
    <source>
        <dbReference type="ARBA" id="ARBA00013303"/>
    </source>
</evidence>
<reference evidence="10" key="1">
    <citation type="journal article" date="2019" name="Int. J. Syst. Evol. Microbiol.">
        <title>The Global Catalogue of Microorganisms (GCM) 10K type strain sequencing project: providing services to taxonomists for standard genome sequencing and annotation.</title>
        <authorList>
            <consortium name="The Broad Institute Genomics Platform"/>
            <consortium name="The Broad Institute Genome Sequencing Center for Infectious Disease"/>
            <person name="Wu L."/>
            <person name="Ma J."/>
        </authorList>
    </citation>
    <scope>NUCLEOTIDE SEQUENCE [LARGE SCALE GENOMIC DNA]</scope>
    <source>
        <strain evidence="10">CGMCC 4.1641</strain>
    </source>
</reference>
<dbReference type="EC" id="3.2.1.23" evidence="3"/>
<dbReference type="PRINTS" id="PR00132">
    <property type="entry name" value="GLHYDRLASE2"/>
</dbReference>